<dbReference type="PANTHER" id="PTHR14663">
    <property type="entry name" value="METHYLTRANSFERASE NSUN7-RELATED"/>
    <property type="match status" value="1"/>
</dbReference>
<accession>A0A8R2NNM2</accession>
<dbReference type="RefSeq" id="XP_029342024.1">
    <property type="nucleotide sequence ID" value="XM_029486164.1"/>
</dbReference>
<dbReference type="Proteomes" id="UP000007819">
    <property type="component" value="Chromosome A1"/>
</dbReference>
<dbReference type="OrthoDB" id="6817893at2759"/>
<dbReference type="InterPro" id="IPR042620">
    <property type="entry name" value="NSUN7"/>
</dbReference>
<name>A0A8R2NNM2_ACYPI</name>
<dbReference type="PANTHER" id="PTHR14663:SF2">
    <property type="entry name" value="METHYLTRANSFERASE NSUN7-RELATED"/>
    <property type="match status" value="1"/>
</dbReference>
<dbReference type="KEGG" id="api:103309904"/>
<dbReference type="EnsemblMetazoa" id="XM_029486164.1">
    <property type="protein sequence ID" value="XP_029342024.1"/>
    <property type="gene ID" value="LOC103309904"/>
</dbReference>
<keyword evidence="2" id="KW-1185">Reference proteome</keyword>
<evidence type="ECO:0000313" key="1">
    <source>
        <dbReference type="EnsemblMetazoa" id="XP_029342024.1"/>
    </source>
</evidence>
<sequence>MTLLVWLMSFDYYRNKFKPRKLDEKEILSFNKLQLIEIADILKEIQIQLAASFSKFRIKHCALSLSDMLPRHLRNERFKKSSETVISCWINTFLTSTENVLTVLSKSGLTQMKNSEDLIPETFKTDHLLPYFIHIYPKEKSEFLKKIPLFQKHLLILQNNMVP</sequence>
<dbReference type="GeneID" id="103309904"/>
<organism evidence="1 2">
    <name type="scientific">Acyrthosiphon pisum</name>
    <name type="common">Pea aphid</name>
    <dbReference type="NCBI Taxonomy" id="7029"/>
    <lineage>
        <taxon>Eukaryota</taxon>
        <taxon>Metazoa</taxon>
        <taxon>Ecdysozoa</taxon>
        <taxon>Arthropoda</taxon>
        <taxon>Hexapoda</taxon>
        <taxon>Insecta</taxon>
        <taxon>Pterygota</taxon>
        <taxon>Neoptera</taxon>
        <taxon>Paraneoptera</taxon>
        <taxon>Hemiptera</taxon>
        <taxon>Sternorrhyncha</taxon>
        <taxon>Aphidomorpha</taxon>
        <taxon>Aphidoidea</taxon>
        <taxon>Aphididae</taxon>
        <taxon>Macrosiphini</taxon>
        <taxon>Acyrthosiphon</taxon>
    </lineage>
</organism>
<proteinExistence type="predicted"/>
<evidence type="ECO:0000313" key="2">
    <source>
        <dbReference type="Proteomes" id="UP000007819"/>
    </source>
</evidence>
<protein>
    <submittedName>
        <fullName evidence="1">Uncharacterized protein</fullName>
    </submittedName>
</protein>
<reference evidence="2" key="1">
    <citation type="submission" date="2010-06" db="EMBL/GenBank/DDBJ databases">
        <authorList>
            <person name="Jiang H."/>
            <person name="Abraham K."/>
            <person name="Ali S."/>
            <person name="Alsbrooks S.L."/>
            <person name="Anim B.N."/>
            <person name="Anosike U.S."/>
            <person name="Attaway T."/>
            <person name="Bandaranaike D.P."/>
            <person name="Battles P.K."/>
            <person name="Bell S.N."/>
            <person name="Bell A.V."/>
            <person name="Beltran B."/>
            <person name="Bickham C."/>
            <person name="Bustamante Y."/>
            <person name="Caleb T."/>
            <person name="Canada A."/>
            <person name="Cardenas V."/>
            <person name="Carter K."/>
            <person name="Chacko J."/>
            <person name="Chandrabose M.N."/>
            <person name="Chavez D."/>
            <person name="Chavez A."/>
            <person name="Chen L."/>
            <person name="Chu H.-S."/>
            <person name="Claassen K.J."/>
            <person name="Cockrell R."/>
            <person name="Collins M."/>
            <person name="Cooper J.A."/>
            <person name="Cree A."/>
            <person name="Curry S.M."/>
            <person name="Da Y."/>
            <person name="Dao M.D."/>
            <person name="Das B."/>
            <person name="Davila M.-L."/>
            <person name="Davy-Carroll L."/>
            <person name="Denson S."/>
            <person name="Dinh H."/>
            <person name="Ebong V.E."/>
            <person name="Edwards J.R."/>
            <person name="Egan A."/>
            <person name="El-Daye J."/>
            <person name="Escobedo L."/>
            <person name="Fernandez S."/>
            <person name="Fernando P.R."/>
            <person name="Flagg N."/>
            <person name="Forbes L.D."/>
            <person name="Fowler R.G."/>
            <person name="Fu Q."/>
            <person name="Gabisi R.A."/>
            <person name="Ganer J."/>
            <person name="Garbino Pronczuk A."/>
            <person name="Garcia R.M."/>
            <person name="Garner T."/>
            <person name="Garrett T.E."/>
            <person name="Gonzalez D.A."/>
            <person name="Hamid H."/>
            <person name="Hawkins E.S."/>
            <person name="Hirani K."/>
            <person name="Hogues M.E."/>
            <person name="Hollins B."/>
            <person name="Hsiao C.-H."/>
            <person name="Jabil R."/>
            <person name="James M.L."/>
            <person name="Jhangiani S.N."/>
            <person name="Johnson B."/>
            <person name="Johnson Q."/>
            <person name="Joshi V."/>
            <person name="Kalu J.B."/>
            <person name="Kam C."/>
            <person name="Kashfia A."/>
            <person name="Keebler J."/>
            <person name="Kisamo H."/>
            <person name="Kovar C.L."/>
            <person name="Lago L.A."/>
            <person name="Lai C.-Y."/>
            <person name="Laidlaw J."/>
            <person name="Lara F."/>
            <person name="Le T.-K."/>
            <person name="Lee S.L."/>
            <person name="Legall F.H."/>
            <person name="Lemon S.J."/>
            <person name="Lewis L.R."/>
            <person name="Li B."/>
            <person name="Liu Y."/>
            <person name="Liu Y.-S."/>
            <person name="Lopez J."/>
            <person name="Lozado R.J."/>
            <person name="Lu J."/>
            <person name="Madu R.C."/>
            <person name="Maheshwari M."/>
            <person name="Maheshwari R."/>
            <person name="Malloy K."/>
            <person name="Martinez E."/>
            <person name="Mathew T."/>
            <person name="Mercado I.C."/>
            <person name="Mercado C."/>
            <person name="Meyer B."/>
            <person name="Montgomery K."/>
            <person name="Morgan M.B."/>
            <person name="Munidasa M."/>
            <person name="Nazareth L.V."/>
            <person name="Nelson J."/>
            <person name="Ng B.M."/>
            <person name="Nguyen N.B."/>
            <person name="Nguyen P.Q."/>
            <person name="Nguyen T."/>
            <person name="Obregon M."/>
            <person name="Okwuonu G.O."/>
            <person name="Onwere C.G."/>
            <person name="Orozco G."/>
            <person name="Parra A."/>
            <person name="Patel S."/>
            <person name="Patil S."/>
            <person name="Perez A."/>
            <person name="Perez Y."/>
            <person name="Pham C."/>
            <person name="Primus E.L."/>
            <person name="Pu L.-L."/>
            <person name="Puazo M."/>
            <person name="Qin X."/>
            <person name="Quiroz J.B."/>
            <person name="Reese J."/>
            <person name="Richards S."/>
            <person name="Rives C.M."/>
            <person name="Robberts R."/>
            <person name="Ruiz S.J."/>
            <person name="Ruiz M.J."/>
            <person name="Santibanez J."/>
            <person name="Schneider B.W."/>
            <person name="Sisson I."/>
            <person name="Smith M."/>
            <person name="Sodergren E."/>
            <person name="Song X.-Z."/>
            <person name="Song B.B."/>
            <person name="Summersgill H."/>
            <person name="Thelus R."/>
            <person name="Thornton R.D."/>
            <person name="Trejos Z.Y."/>
            <person name="Usmani K."/>
            <person name="Vattathil S."/>
            <person name="Villasana D."/>
            <person name="Walker D.L."/>
            <person name="Wang S."/>
            <person name="Wang K."/>
            <person name="White C.S."/>
            <person name="Williams A.C."/>
            <person name="Williamson J."/>
            <person name="Wilson K."/>
            <person name="Woghiren I.O."/>
            <person name="Woodworth J.R."/>
            <person name="Worley K.C."/>
            <person name="Wright R.A."/>
            <person name="Wu W."/>
            <person name="Young L."/>
            <person name="Zhang L."/>
            <person name="Zhang J."/>
            <person name="Zhu Y."/>
            <person name="Muzny D.M."/>
            <person name="Weinstock G."/>
            <person name="Gibbs R.A."/>
        </authorList>
    </citation>
    <scope>NUCLEOTIDE SEQUENCE [LARGE SCALE GENOMIC DNA]</scope>
    <source>
        <strain evidence="2">LSR1</strain>
    </source>
</reference>
<reference evidence="1" key="2">
    <citation type="submission" date="2022-06" db="UniProtKB">
        <authorList>
            <consortium name="EnsemblMetazoa"/>
        </authorList>
    </citation>
    <scope>IDENTIFICATION</scope>
</reference>
<dbReference type="AlphaFoldDB" id="A0A8R2NNM2"/>